<evidence type="ECO:0000313" key="2">
    <source>
        <dbReference type="Proteomes" id="UP001066276"/>
    </source>
</evidence>
<evidence type="ECO:0000313" key="1">
    <source>
        <dbReference type="EMBL" id="KAJ1209064.1"/>
    </source>
</evidence>
<organism evidence="1 2">
    <name type="scientific">Pleurodeles waltl</name>
    <name type="common">Iberian ribbed newt</name>
    <dbReference type="NCBI Taxonomy" id="8319"/>
    <lineage>
        <taxon>Eukaryota</taxon>
        <taxon>Metazoa</taxon>
        <taxon>Chordata</taxon>
        <taxon>Craniata</taxon>
        <taxon>Vertebrata</taxon>
        <taxon>Euteleostomi</taxon>
        <taxon>Amphibia</taxon>
        <taxon>Batrachia</taxon>
        <taxon>Caudata</taxon>
        <taxon>Salamandroidea</taxon>
        <taxon>Salamandridae</taxon>
        <taxon>Pleurodelinae</taxon>
        <taxon>Pleurodeles</taxon>
    </lineage>
</organism>
<proteinExistence type="predicted"/>
<gene>
    <name evidence="1" type="ORF">NDU88_004443</name>
</gene>
<dbReference type="AlphaFoldDB" id="A0AAV7WAD8"/>
<keyword evidence="2" id="KW-1185">Reference proteome</keyword>
<dbReference type="Proteomes" id="UP001066276">
    <property type="component" value="Chromosome 1_2"/>
</dbReference>
<reference evidence="1" key="1">
    <citation type="journal article" date="2022" name="bioRxiv">
        <title>Sequencing and chromosome-scale assembly of the giantPleurodeles waltlgenome.</title>
        <authorList>
            <person name="Brown T."/>
            <person name="Elewa A."/>
            <person name="Iarovenko S."/>
            <person name="Subramanian E."/>
            <person name="Araus A.J."/>
            <person name="Petzold A."/>
            <person name="Susuki M."/>
            <person name="Suzuki K.-i.T."/>
            <person name="Hayashi T."/>
            <person name="Toyoda A."/>
            <person name="Oliveira C."/>
            <person name="Osipova E."/>
            <person name="Leigh N.D."/>
            <person name="Simon A."/>
            <person name="Yun M.H."/>
        </authorList>
    </citation>
    <scope>NUCLEOTIDE SEQUENCE</scope>
    <source>
        <strain evidence="1">20211129_DDA</strain>
        <tissue evidence="1">Liver</tissue>
    </source>
</reference>
<protein>
    <submittedName>
        <fullName evidence="1">Uncharacterized protein</fullName>
    </submittedName>
</protein>
<sequence>MTSRGRPYKAAAIGERIFLALADRIRGPQLLLGAPKKDEGNASRPCLWEGYCVCFLAIAGKRLRTEELLEALMLRMDAMD</sequence>
<dbReference type="EMBL" id="JANPWB010000002">
    <property type="protein sequence ID" value="KAJ1209064.1"/>
    <property type="molecule type" value="Genomic_DNA"/>
</dbReference>
<comment type="caution">
    <text evidence="1">The sequence shown here is derived from an EMBL/GenBank/DDBJ whole genome shotgun (WGS) entry which is preliminary data.</text>
</comment>
<accession>A0AAV7WAD8</accession>
<name>A0AAV7WAD8_PLEWA</name>